<organism evidence="3 4">
    <name type="scientific">Ambrosiozyma monospora</name>
    <name type="common">Yeast</name>
    <name type="synonym">Endomycopsis monosporus</name>
    <dbReference type="NCBI Taxonomy" id="43982"/>
    <lineage>
        <taxon>Eukaryota</taxon>
        <taxon>Fungi</taxon>
        <taxon>Dikarya</taxon>
        <taxon>Ascomycota</taxon>
        <taxon>Saccharomycotina</taxon>
        <taxon>Pichiomycetes</taxon>
        <taxon>Pichiales</taxon>
        <taxon>Pichiaceae</taxon>
        <taxon>Ambrosiozyma</taxon>
    </lineage>
</organism>
<feature type="compositionally biased region" description="Pro residues" evidence="2">
    <location>
        <begin position="551"/>
        <end position="568"/>
    </location>
</feature>
<feature type="compositionally biased region" description="Pro residues" evidence="2">
    <location>
        <begin position="576"/>
        <end position="590"/>
    </location>
</feature>
<feature type="compositionally biased region" description="Polar residues" evidence="2">
    <location>
        <begin position="468"/>
        <end position="482"/>
    </location>
</feature>
<evidence type="ECO:0000256" key="2">
    <source>
        <dbReference type="SAM" id="MobiDB-lite"/>
    </source>
</evidence>
<evidence type="ECO:0000313" key="4">
    <source>
        <dbReference type="Proteomes" id="UP001165063"/>
    </source>
</evidence>
<dbReference type="SUPFAM" id="SSF48452">
    <property type="entry name" value="TPR-like"/>
    <property type="match status" value="1"/>
</dbReference>
<evidence type="ECO:0000256" key="1">
    <source>
        <dbReference type="PROSITE-ProRule" id="PRU00339"/>
    </source>
</evidence>
<dbReference type="InterPro" id="IPR011990">
    <property type="entry name" value="TPR-like_helical_dom_sf"/>
</dbReference>
<accession>A0A9W6YSJ4</accession>
<sequence length="654" mass="73446">MAPVSKRSPAYQRMSPKLAGRKRSSPSPKQQQQLSTVLENENFLAVWLACGRFALSLGTIPNTAIKAFENALRYEPANSEALNGFADSVIDSPVSPNKVGLLKHLIDTLNNAMNVSQSAKIEIRLWTKLSEAYILLEDYPKARSTITSAFEITKDDSYSWLMLGKSSARLGLVREAVDAFRNCLSLLPPQIATEDKFNIARMARLELASIGLNQGNMEMAHSELTSTLSLPLPTKEVDLKEYTSIWCFLIMSFERLGDVNRALRICENIVTYIKDDFRLSLLRATFLSIENLPTYNAEVAIVSLMKLLNNTNFNSHEMNDQFVIFFLLSQNYLASGQLEQSFHYLELSYQKVSSEIFKSTICMLLMRLEGSIPPSQESYPFLEKVRGFTKQINTEPQVHQGPNSVTTLTFRDLLNIASGQYTESHADSSVNSVNQIPQQQPPLPPQQPPSQTPSISNAPLPAPMRQTPVVQHSSPISPNMPVNRTPRYYHPEMDRSYQQGPPPPLPQPIPQPMPVREQYPQQQGPPPPPPQYQVPQQRLSNPQMQMMPSPMQQPVPPPGLNRIPPPGASPQQMMPQRPPPPPQSVMPPQPQYMQMRPEPHRQLSQGPPPPPNNNNNNNNIHLIAFLLHLLLLNMLNNNANLLLLHTLNTILLQQ</sequence>
<comment type="caution">
    <text evidence="3">The sequence shown here is derived from an EMBL/GenBank/DDBJ whole genome shotgun (WGS) entry which is preliminary data.</text>
</comment>
<feature type="region of interest" description="Disordered" evidence="2">
    <location>
        <begin position="422"/>
        <end position="615"/>
    </location>
</feature>
<dbReference type="EMBL" id="BSXU01000107">
    <property type="protein sequence ID" value="GMG19340.1"/>
    <property type="molecule type" value="Genomic_DNA"/>
</dbReference>
<proteinExistence type="predicted"/>
<feature type="compositionally biased region" description="Pro residues" evidence="2">
    <location>
        <begin position="500"/>
        <end position="513"/>
    </location>
</feature>
<dbReference type="Proteomes" id="UP001165063">
    <property type="component" value="Unassembled WGS sequence"/>
</dbReference>
<dbReference type="PROSITE" id="PS50005">
    <property type="entry name" value="TPR"/>
    <property type="match status" value="1"/>
</dbReference>
<dbReference type="OrthoDB" id="418911at2759"/>
<reference evidence="3" key="1">
    <citation type="submission" date="2023-04" db="EMBL/GenBank/DDBJ databases">
        <title>Ambrosiozyma monospora NBRC 1965.</title>
        <authorList>
            <person name="Ichikawa N."/>
            <person name="Sato H."/>
            <person name="Tonouchi N."/>
        </authorList>
    </citation>
    <scope>NUCLEOTIDE SEQUENCE</scope>
    <source>
        <strain evidence="3">NBRC 1965</strain>
    </source>
</reference>
<feature type="compositionally biased region" description="Pro residues" evidence="2">
    <location>
        <begin position="523"/>
        <end position="532"/>
    </location>
</feature>
<dbReference type="InterPro" id="IPR019734">
    <property type="entry name" value="TPR_rpt"/>
</dbReference>
<dbReference type="AlphaFoldDB" id="A0A9W6YSJ4"/>
<feature type="compositionally biased region" description="Polar residues" evidence="2">
    <location>
        <begin position="422"/>
        <end position="434"/>
    </location>
</feature>
<keyword evidence="1" id="KW-0802">TPR repeat</keyword>
<name>A0A9W6YSJ4_AMBMO</name>
<feature type="compositionally biased region" description="Pro residues" evidence="2">
    <location>
        <begin position="439"/>
        <end position="451"/>
    </location>
</feature>
<gene>
    <name evidence="3" type="ORF">Amon01_000039300</name>
</gene>
<dbReference type="SMART" id="SM00028">
    <property type="entry name" value="TPR"/>
    <property type="match status" value="3"/>
</dbReference>
<protein>
    <submittedName>
        <fullName evidence="3">Unnamed protein product</fullName>
    </submittedName>
</protein>
<dbReference type="Gene3D" id="1.25.40.10">
    <property type="entry name" value="Tetratricopeptide repeat domain"/>
    <property type="match status" value="1"/>
</dbReference>
<feature type="region of interest" description="Disordered" evidence="2">
    <location>
        <begin position="1"/>
        <end position="31"/>
    </location>
</feature>
<feature type="compositionally biased region" description="Low complexity" evidence="2">
    <location>
        <begin position="533"/>
        <end position="550"/>
    </location>
</feature>
<feature type="repeat" description="TPR" evidence="1">
    <location>
        <begin position="157"/>
        <end position="190"/>
    </location>
</feature>
<keyword evidence="4" id="KW-1185">Reference proteome</keyword>
<evidence type="ECO:0000313" key="3">
    <source>
        <dbReference type="EMBL" id="GMG19340.1"/>
    </source>
</evidence>